<dbReference type="OrthoDB" id="546434at2759"/>
<dbReference type="EMBL" id="KN834849">
    <property type="protein sequence ID" value="KIK52096.1"/>
    <property type="molecule type" value="Genomic_DNA"/>
</dbReference>
<name>A0A0D0BCE3_9AGAR</name>
<dbReference type="Pfam" id="PF00618">
    <property type="entry name" value="RasGEF_N"/>
    <property type="match status" value="1"/>
</dbReference>
<dbReference type="Proteomes" id="UP000053593">
    <property type="component" value="Unassembled WGS sequence"/>
</dbReference>
<reference evidence="5 6" key="1">
    <citation type="submission" date="2014-04" db="EMBL/GenBank/DDBJ databases">
        <title>Evolutionary Origins and Diversification of the Mycorrhizal Mutualists.</title>
        <authorList>
            <consortium name="DOE Joint Genome Institute"/>
            <consortium name="Mycorrhizal Genomics Consortium"/>
            <person name="Kohler A."/>
            <person name="Kuo A."/>
            <person name="Nagy L.G."/>
            <person name="Floudas D."/>
            <person name="Copeland A."/>
            <person name="Barry K.W."/>
            <person name="Cichocki N."/>
            <person name="Veneault-Fourrey C."/>
            <person name="LaButti K."/>
            <person name="Lindquist E.A."/>
            <person name="Lipzen A."/>
            <person name="Lundell T."/>
            <person name="Morin E."/>
            <person name="Murat C."/>
            <person name="Riley R."/>
            <person name="Ohm R."/>
            <person name="Sun H."/>
            <person name="Tunlid A."/>
            <person name="Henrissat B."/>
            <person name="Grigoriev I.V."/>
            <person name="Hibbett D.S."/>
            <person name="Martin F."/>
        </authorList>
    </citation>
    <scope>NUCLEOTIDE SEQUENCE [LARGE SCALE GENOMIC DNA]</scope>
    <source>
        <strain evidence="5 6">FD-317 M1</strain>
    </source>
</reference>
<evidence type="ECO:0000313" key="6">
    <source>
        <dbReference type="Proteomes" id="UP000053593"/>
    </source>
</evidence>
<feature type="region of interest" description="Disordered" evidence="3">
    <location>
        <begin position="24"/>
        <end position="48"/>
    </location>
</feature>
<feature type="region of interest" description="Disordered" evidence="3">
    <location>
        <begin position="816"/>
        <end position="853"/>
    </location>
</feature>
<dbReference type="SUPFAM" id="SSF48366">
    <property type="entry name" value="Ras GEF"/>
    <property type="match status" value="1"/>
</dbReference>
<organism evidence="5 6">
    <name type="scientific">Collybiopsis luxurians FD-317 M1</name>
    <dbReference type="NCBI Taxonomy" id="944289"/>
    <lineage>
        <taxon>Eukaryota</taxon>
        <taxon>Fungi</taxon>
        <taxon>Dikarya</taxon>
        <taxon>Basidiomycota</taxon>
        <taxon>Agaricomycotina</taxon>
        <taxon>Agaricomycetes</taxon>
        <taxon>Agaricomycetidae</taxon>
        <taxon>Agaricales</taxon>
        <taxon>Marasmiineae</taxon>
        <taxon>Omphalotaceae</taxon>
        <taxon>Collybiopsis</taxon>
        <taxon>Collybiopsis luxurians</taxon>
    </lineage>
</organism>
<evidence type="ECO:0000256" key="2">
    <source>
        <dbReference type="SAM" id="Coils"/>
    </source>
</evidence>
<keyword evidence="2" id="KW-0175">Coiled coil</keyword>
<dbReference type="InterPro" id="IPR023578">
    <property type="entry name" value="Ras_GEF_dom_sf"/>
</dbReference>
<feature type="region of interest" description="Disordered" evidence="3">
    <location>
        <begin position="191"/>
        <end position="243"/>
    </location>
</feature>
<dbReference type="InterPro" id="IPR001895">
    <property type="entry name" value="RASGEF_cat_dom"/>
</dbReference>
<dbReference type="Pfam" id="PF00617">
    <property type="entry name" value="RasGEF"/>
    <property type="match status" value="1"/>
</dbReference>
<dbReference type="GO" id="GO:0007264">
    <property type="term" value="P:small GTPase-mediated signal transduction"/>
    <property type="evidence" value="ECO:0007669"/>
    <property type="project" value="InterPro"/>
</dbReference>
<dbReference type="Gene3D" id="1.20.870.10">
    <property type="entry name" value="Son of sevenless (SoS) protein Chain: S domain 1"/>
    <property type="match status" value="1"/>
</dbReference>
<feature type="compositionally biased region" description="Low complexity" evidence="3">
    <location>
        <begin position="230"/>
        <end position="243"/>
    </location>
</feature>
<keyword evidence="1" id="KW-0344">Guanine-nucleotide releasing factor</keyword>
<feature type="compositionally biased region" description="Low complexity" evidence="3">
    <location>
        <begin position="38"/>
        <end position="48"/>
    </location>
</feature>
<evidence type="ECO:0000256" key="1">
    <source>
        <dbReference type="PROSITE-ProRule" id="PRU00135"/>
    </source>
</evidence>
<dbReference type="InterPro" id="IPR036964">
    <property type="entry name" value="RASGEF_cat_dom_sf"/>
</dbReference>
<protein>
    <recommendedName>
        <fullName evidence="4">N-terminal Ras-GEF domain-containing protein</fullName>
    </recommendedName>
</protein>
<dbReference type="AlphaFoldDB" id="A0A0D0BCE3"/>
<keyword evidence="6" id="KW-1185">Reference proteome</keyword>
<feature type="coiled-coil region" evidence="2">
    <location>
        <begin position="131"/>
        <end position="158"/>
    </location>
</feature>
<feature type="domain" description="N-terminal Ras-GEF" evidence="4">
    <location>
        <begin position="331"/>
        <end position="466"/>
    </location>
</feature>
<dbReference type="PROSITE" id="PS50212">
    <property type="entry name" value="RASGEF_NTER"/>
    <property type="match status" value="1"/>
</dbReference>
<dbReference type="GO" id="GO:0005085">
    <property type="term" value="F:guanyl-nucleotide exchange factor activity"/>
    <property type="evidence" value="ECO:0007669"/>
    <property type="project" value="UniProtKB-KW"/>
</dbReference>
<evidence type="ECO:0000256" key="3">
    <source>
        <dbReference type="SAM" id="MobiDB-lite"/>
    </source>
</evidence>
<sequence>MKSSSTSTSRSNASLKSKYKATAGTVVALPTPPRTLKSSSHSRSESVSSIDTSKADFLPCSETSSRSQYDLYNRYPSLTRCVTPIRKLRGSIDVSSARSLARVLLSGVADVIHVIEVAEHIKNDQQFQENVQAVSFMIQELKKQIERLEDVEESRSKAAVVRTVDIVELTLAALERFLNLTERLVKPLPSLPVDTSRRSKRATQGPDPSSARKSLAQITSEVLKETPDESSSSVAPDTASTSSASTSRTATILAILHKARENGLGSLFRSNSDIIREVSILEKDADDAEALPQYAPRHSALYYPVDPLNPNVDIQLPPMSEDSMNIVMSHDSTHIIKSSPTAIIRLLTSKDAIQDPTLIHWFFTSFRYVLLPSEVLDLLIRRFNESMPYEPMTHQQIRVWCNNQHRIVRPRVISVLIRWITQYWNPPYDDVCVLNDMQDFVLKQVAASLLPEKLGIAFAQAIKGVRIDGLTRTKWLQNRFKSSSNLHLASTPFAFDSGSGNKFPLASFDSPAGHKALANQLTSLEIELFEHLPTQALIRSWLKDKTKPCEERMRKNLSEIKKRHKALGKDLTRLLQQADGSSNRVLVETLMSQQVDLLKESDRLASKIHAYQVTEREIARSKLAAEHAATAVKTFDRSLSMFVLHTIILDSKNLDGIAQAINFWLNVCIACLEMNNMNCAWTIYWASTYSTVVGRLFDILPSWEGSETQKMYNKLTALFNHDLKKVDELPESVASIPRFQYLSRNVTHIAETSSDLMTDNNIHTNNLRVLGKTISAIEASRLYVLPEDGAVQCLLRNHVAKFNVINETAHMQWFTKRSEELKPPKARRTATNGSATASLKSVPSLSPPPSPKSEVGEILFIAAETIPPITPSPLLQS</sequence>
<dbReference type="CDD" id="cd06224">
    <property type="entry name" value="REM"/>
    <property type="match status" value="1"/>
</dbReference>
<evidence type="ECO:0000313" key="5">
    <source>
        <dbReference type="EMBL" id="KIK52096.1"/>
    </source>
</evidence>
<proteinExistence type="predicted"/>
<dbReference type="InterPro" id="IPR000651">
    <property type="entry name" value="Ras-like_Gua-exchang_fac_N"/>
</dbReference>
<accession>A0A0D0BCE3</accession>
<dbReference type="Gene3D" id="1.10.840.10">
    <property type="entry name" value="Ras guanine-nucleotide exchange factors catalytic domain"/>
    <property type="match status" value="1"/>
</dbReference>
<dbReference type="SMART" id="SM00229">
    <property type="entry name" value="RasGEFN"/>
    <property type="match status" value="1"/>
</dbReference>
<evidence type="ECO:0000259" key="4">
    <source>
        <dbReference type="PROSITE" id="PS50212"/>
    </source>
</evidence>
<gene>
    <name evidence="5" type="ORF">GYMLUDRAFT_374210</name>
</gene>
<dbReference type="HOGENOM" id="CLU_327895_0_0_1"/>